<dbReference type="GeneID" id="39991461"/>
<dbReference type="EMBL" id="NBCO01000108">
    <property type="protein sequence ID" value="ORC81742.1"/>
    <property type="molecule type" value="Genomic_DNA"/>
</dbReference>
<organism evidence="3 4">
    <name type="scientific">Trypanosoma theileri</name>
    <dbReference type="NCBI Taxonomy" id="67003"/>
    <lineage>
        <taxon>Eukaryota</taxon>
        <taxon>Discoba</taxon>
        <taxon>Euglenozoa</taxon>
        <taxon>Kinetoplastea</taxon>
        <taxon>Metakinetoplastina</taxon>
        <taxon>Trypanosomatida</taxon>
        <taxon>Trypanosomatidae</taxon>
        <taxon>Trypanosoma</taxon>
    </lineage>
</organism>
<reference evidence="3 4" key="1">
    <citation type="submission" date="2017-03" db="EMBL/GenBank/DDBJ databases">
        <title>An alternative strategy for trypanosome survival in the mammalian bloodstream revealed through genome and transcriptome analysis of the ubiquitous bovine parasite Trypanosoma (Megatrypanum) theileri.</title>
        <authorList>
            <person name="Kelly S."/>
            <person name="Ivens A."/>
            <person name="Mott A."/>
            <person name="O'Neill E."/>
            <person name="Emms D."/>
            <person name="Macleod O."/>
            <person name="Voorheis P."/>
            <person name="Matthews J."/>
            <person name="Matthews K."/>
            <person name="Carrington M."/>
        </authorList>
    </citation>
    <scope>NUCLEOTIDE SEQUENCE [LARGE SCALE GENOMIC DNA]</scope>
    <source>
        <strain evidence="3">Edinburgh</strain>
    </source>
</reference>
<name>A0A1X0NE32_9TRYP</name>
<evidence type="ECO:0000256" key="2">
    <source>
        <dbReference type="SAM" id="SignalP"/>
    </source>
</evidence>
<protein>
    <recommendedName>
        <fullName evidence="5">Mucin TcMUCII</fullName>
    </recommendedName>
</protein>
<feature type="region of interest" description="Disordered" evidence="1">
    <location>
        <begin position="92"/>
        <end position="246"/>
    </location>
</feature>
<keyword evidence="4" id="KW-1185">Reference proteome</keyword>
<feature type="compositionally biased region" description="Polar residues" evidence="1">
    <location>
        <begin position="143"/>
        <end position="207"/>
    </location>
</feature>
<feature type="chain" id="PRO_5012394102" description="Mucin TcMUCII" evidence="2">
    <location>
        <begin position="30"/>
        <end position="289"/>
    </location>
</feature>
<evidence type="ECO:0008006" key="5">
    <source>
        <dbReference type="Google" id="ProtNLM"/>
    </source>
</evidence>
<gene>
    <name evidence="3" type="ORF">TM35_001081030</name>
</gene>
<sequence>MMMMHRVMCVLAVVLCCACVCIVTGGVAAGVTDVPKAEPTLITSNEVLEVPIISEFPYITRDKRERAEKYVECKKENSTLDEETCKKIGVVRTAEPSPPAPERTHEASGQSVGGSGLGVGTDRRTEVSTEGIPEDASGIGEVQQRNPVLGNNSKNDVEGTQTVTSATTSQNQSQDSNASTQNDRGATSNTADNTTSGDNSSTQQSPANVDATAPSDSQETSTTTPPSTENTATEAPTTTPSPVPNAEINSIASTVQKNKANADSSINPLWMHTPAPLMIVVVLFSFTVC</sequence>
<evidence type="ECO:0000313" key="3">
    <source>
        <dbReference type="EMBL" id="ORC81742.1"/>
    </source>
</evidence>
<proteinExistence type="predicted"/>
<feature type="signal peptide" evidence="2">
    <location>
        <begin position="1"/>
        <end position="29"/>
    </location>
</feature>
<dbReference type="AlphaFoldDB" id="A0A1X0NE32"/>
<keyword evidence="2" id="KW-0732">Signal</keyword>
<evidence type="ECO:0000256" key="1">
    <source>
        <dbReference type="SAM" id="MobiDB-lite"/>
    </source>
</evidence>
<comment type="caution">
    <text evidence="3">The sequence shown here is derived from an EMBL/GenBank/DDBJ whole genome shotgun (WGS) entry which is preliminary data.</text>
</comment>
<accession>A0A1X0NE32</accession>
<evidence type="ECO:0000313" key="4">
    <source>
        <dbReference type="Proteomes" id="UP000192257"/>
    </source>
</evidence>
<dbReference type="VEuPathDB" id="TriTrypDB:TM35_001081030"/>
<feature type="compositionally biased region" description="Low complexity" evidence="1">
    <location>
        <begin position="219"/>
        <end position="240"/>
    </location>
</feature>
<dbReference type="Proteomes" id="UP000192257">
    <property type="component" value="Unassembled WGS sequence"/>
</dbReference>
<dbReference type="RefSeq" id="XP_028877022.1">
    <property type="nucleotide sequence ID" value="XM_029031681.1"/>
</dbReference>